<feature type="region of interest" description="Disordered" evidence="1">
    <location>
        <begin position="178"/>
        <end position="215"/>
    </location>
</feature>
<organism evidence="2 3">
    <name type="scientific">Aristolochia fimbriata</name>
    <name type="common">White veined hardy Dutchman's pipe vine</name>
    <dbReference type="NCBI Taxonomy" id="158543"/>
    <lineage>
        <taxon>Eukaryota</taxon>
        <taxon>Viridiplantae</taxon>
        <taxon>Streptophyta</taxon>
        <taxon>Embryophyta</taxon>
        <taxon>Tracheophyta</taxon>
        <taxon>Spermatophyta</taxon>
        <taxon>Magnoliopsida</taxon>
        <taxon>Magnoliidae</taxon>
        <taxon>Piperales</taxon>
        <taxon>Aristolochiaceae</taxon>
        <taxon>Aristolochia</taxon>
    </lineage>
</organism>
<dbReference type="AlphaFoldDB" id="A0AAV7EN11"/>
<evidence type="ECO:0000256" key="1">
    <source>
        <dbReference type="SAM" id="MobiDB-lite"/>
    </source>
</evidence>
<feature type="compositionally biased region" description="Acidic residues" evidence="1">
    <location>
        <begin position="16"/>
        <end position="25"/>
    </location>
</feature>
<gene>
    <name evidence="2" type="ORF">H6P81_010150</name>
</gene>
<feature type="compositionally biased region" description="Basic and acidic residues" evidence="1">
    <location>
        <begin position="178"/>
        <end position="194"/>
    </location>
</feature>
<accession>A0AAV7EN11</accession>
<dbReference type="EMBL" id="JAINDJ010000004">
    <property type="protein sequence ID" value="KAG9450185.1"/>
    <property type="molecule type" value="Genomic_DNA"/>
</dbReference>
<evidence type="ECO:0000313" key="2">
    <source>
        <dbReference type="EMBL" id="KAG9450185.1"/>
    </source>
</evidence>
<feature type="region of interest" description="Disordered" evidence="1">
    <location>
        <begin position="1"/>
        <end position="42"/>
    </location>
</feature>
<sequence length="253" mass="28216">MKEKVGKAFKGKEEENILGELEEEASPPPSPPPAALSATNHPSLPYRLEKEALWSSSCNYDTGALQYPSIASKMCVGDMVEYVELKHKVDEGWKEVEGKEEGKEEKIKNKDALWSSFRNYDAEALQYPTTASKMFFGDMVEYVELNHKVDEGWKEVEAKEDKVKNKVEKMKEKVGKAFKGKEEENILGESKEEASPPPSPPPAALSATKHPSLPHRLEKEAIWSSSCNYNTGGLQYPTTGSKMCVRDMVAANL</sequence>
<feature type="compositionally biased region" description="Basic and acidic residues" evidence="1">
    <location>
        <begin position="1"/>
        <end position="15"/>
    </location>
</feature>
<reference evidence="2 3" key="1">
    <citation type="submission" date="2021-07" db="EMBL/GenBank/DDBJ databases">
        <title>The Aristolochia fimbriata genome: insights into angiosperm evolution, floral development and chemical biosynthesis.</title>
        <authorList>
            <person name="Jiao Y."/>
        </authorList>
    </citation>
    <scope>NUCLEOTIDE SEQUENCE [LARGE SCALE GENOMIC DNA]</scope>
    <source>
        <strain evidence="2">IBCAS-2021</strain>
        <tissue evidence="2">Leaf</tissue>
    </source>
</reference>
<proteinExistence type="predicted"/>
<keyword evidence="3" id="KW-1185">Reference proteome</keyword>
<comment type="caution">
    <text evidence="2">The sequence shown here is derived from an EMBL/GenBank/DDBJ whole genome shotgun (WGS) entry which is preliminary data.</text>
</comment>
<name>A0AAV7EN11_ARIFI</name>
<protein>
    <submittedName>
        <fullName evidence="2">Uncharacterized protein</fullName>
    </submittedName>
</protein>
<evidence type="ECO:0000313" key="3">
    <source>
        <dbReference type="Proteomes" id="UP000825729"/>
    </source>
</evidence>
<dbReference type="Proteomes" id="UP000825729">
    <property type="component" value="Unassembled WGS sequence"/>
</dbReference>